<dbReference type="CDD" id="cd00093">
    <property type="entry name" value="HTH_XRE"/>
    <property type="match status" value="1"/>
</dbReference>
<dbReference type="GO" id="GO:0003677">
    <property type="term" value="F:DNA binding"/>
    <property type="evidence" value="ECO:0007669"/>
    <property type="project" value="InterPro"/>
</dbReference>
<evidence type="ECO:0000259" key="1">
    <source>
        <dbReference type="PROSITE" id="PS50943"/>
    </source>
</evidence>
<dbReference type="RefSeq" id="WP_067941466.1">
    <property type="nucleotide sequence ID" value="NZ_CAUHMM010000070.1"/>
</dbReference>
<gene>
    <name evidence="2" type="ORF">AXF14_05355</name>
</gene>
<dbReference type="AlphaFoldDB" id="A0A109W7L4"/>
<dbReference type="Proteomes" id="UP000065220">
    <property type="component" value="Chromosome"/>
</dbReference>
<dbReference type="InterPro" id="IPR010982">
    <property type="entry name" value="Lambda_DNA-bd_dom_sf"/>
</dbReference>
<dbReference type="Pfam" id="PF01381">
    <property type="entry name" value="HTH_3"/>
    <property type="match status" value="1"/>
</dbReference>
<protein>
    <submittedName>
        <fullName evidence="2">XRE family transcriptional regulator</fullName>
    </submittedName>
</protein>
<evidence type="ECO:0000313" key="3">
    <source>
        <dbReference type="Proteomes" id="UP000065220"/>
    </source>
</evidence>
<evidence type="ECO:0000313" key="2">
    <source>
        <dbReference type="EMBL" id="AMD87123.1"/>
    </source>
</evidence>
<dbReference type="EMBL" id="CP014228">
    <property type="protein sequence ID" value="AMD87123.1"/>
    <property type="molecule type" value="Genomic_DNA"/>
</dbReference>
<organism evidence="2 3">
    <name type="scientific">Actinomyces radicidentis</name>
    <dbReference type="NCBI Taxonomy" id="111015"/>
    <lineage>
        <taxon>Bacteria</taxon>
        <taxon>Bacillati</taxon>
        <taxon>Actinomycetota</taxon>
        <taxon>Actinomycetes</taxon>
        <taxon>Actinomycetales</taxon>
        <taxon>Actinomycetaceae</taxon>
        <taxon>Actinomyces</taxon>
    </lineage>
</organism>
<dbReference type="Gene3D" id="1.10.260.40">
    <property type="entry name" value="lambda repressor-like DNA-binding domains"/>
    <property type="match status" value="1"/>
</dbReference>
<reference evidence="3" key="1">
    <citation type="submission" date="2016-02" db="EMBL/GenBank/DDBJ databases">
        <authorList>
            <person name="Holder M.E."/>
            <person name="Ajami N.J."/>
            <person name="Petrosino J.F."/>
        </authorList>
    </citation>
    <scope>NUCLEOTIDE SEQUENCE [LARGE SCALE GENOMIC DNA]</scope>
    <source>
        <strain evidence="3">CCUG 36733</strain>
    </source>
</reference>
<dbReference type="InterPro" id="IPR001387">
    <property type="entry name" value="Cro/C1-type_HTH"/>
</dbReference>
<name>A0A109W7L4_ACTRD</name>
<dbReference type="PROSITE" id="PS50943">
    <property type="entry name" value="HTH_CROC1"/>
    <property type="match status" value="1"/>
</dbReference>
<dbReference type="KEGG" id="ard:AXF14_05355"/>
<dbReference type="SMART" id="SM00530">
    <property type="entry name" value="HTH_XRE"/>
    <property type="match status" value="1"/>
</dbReference>
<accession>A0A109W7L4</accession>
<feature type="domain" description="HTH cro/C1-type" evidence="1">
    <location>
        <begin position="20"/>
        <end position="74"/>
    </location>
</feature>
<dbReference type="SUPFAM" id="SSF47413">
    <property type="entry name" value="lambda repressor-like DNA-binding domains"/>
    <property type="match status" value="1"/>
</dbReference>
<dbReference type="OrthoDB" id="6637137at2"/>
<sequence length="99" mass="10698">MPKSFHPAVRRRLDTIGPSIRTWRRARGLSATEVAERAGVSRPTLRQIERDPSGVSFGNVFAVLSVLGVDASVARAIDPMESEVGRALVLAAMDRGAEQ</sequence>
<keyword evidence="3" id="KW-1185">Reference proteome</keyword>
<dbReference type="STRING" id="111015.AXF14_05355"/>
<proteinExistence type="predicted"/>